<dbReference type="PANTHER" id="PTHR21349">
    <property type="entry name" value="50S RIBOSOMAL PROTEIN L21"/>
    <property type="match status" value="1"/>
</dbReference>
<accession>A0A3M6UZ28</accession>
<organism evidence="5 6">
    <name type="scientific">Pocillopora damicornis</name>
    <name type="common">Cauliflower coral</name>
    <name type="synonym">Millepora damicornis</name>
    <dbReference type="NCBI Taxonomy" id="46731"/>
    <lineage>
        <taxon>Eukaryota</taxon>
        <taxon>Metazoa</taxon>
        <taxon>Cnidaria</taxon>
        <taxon>Anthozoa</taxon>
        <taxon>Hexacorallia</taxon>
        <taxon>Scleractinia</taxon>
        <taxon>Astrocoeniina</taxon>
        <taxon>Pocilloporidae</taxon>
        <taxon>Pocillopora</taxon>
    </lineage>
</organism>
<evidence type="ECO:0000313" key="5">
    <source>
        <dbReference type="EMBL" id="RMX58941.1"/>
    </source>
</evidence>
<dbReference type="GO" id="GO:0003735">
    <property type="term" value="F:structural constituent of ribosome"/>
    <property type="evidence" value="ECO:0007669"/>
    <property type="project" value="InterPro"/>
</dbReference>
<dbReference type="STRING" id="46731.A0A3M6UZ28"/>
<evidence type="ECO:0000313" key="6">
    <source>
        <dbReference type="Proteomes" id="UP000275408"/>
    </source>
</evidence>
<evidence type="ECO:0000256" key="1">
    <source>
        <dbReference type="ARBA" id="ARBA00008563"/>
    </source>
</evidence>
<comment type="similarity">
    <text evidence="1">Belongs to the bacterial ribosomal protein bL21 family.</text>
</comment>
<dbReference type="Pfam" id="PF00829">
    <property type="entry name" value="Ribosomal_L21p"/>
    <property type="match status" value="1"/>
</dbReference>
<evidence type="ECO:0000256" key="3">
    <source>
        <dbReference type="ARBA" id="ARBA00023274"/>
    </source>
</evidence>
<keyword evidence="6" id="KW-1185">Reference proteome</keyword>
<dbReference type="OrthoDB" id="5994at2759"/>
<dbReference type="GO" id="GO:0003723">
    <property type="term" value="F:RNA binding"/>
    <property type="evidence" value="ECO:0007669"/>
    <property type="project" value="InterPro"/>
</dbReference>
<dbReference type="SUPFAM" id="SSF141091">
    <property type="entry name" value="L21p-like"/>
    <property type="match status" value="1"/>
</dbReference>
<keyword evidence="3" id="KW-0687">Ribonucleoprotein</keyword>
<name>A0A3M6UZ28_POCDA</name>
<comment type="caution">
    <text evidence="5">The sequence shown here is derived from an EMBL/GenBank/DDBJ whole genome shotgun (WGS) entry which is preliminary data.</text>
</comment>
<evidence type="ECO:0000256" key="4">
    <source>
        <dbReference type="ARBA" id="ARBA00044129"/>
    </source>
</evidence>
<dbReference type="InterPro" id="IPR028909">
    <property type="entry name" value="bL21-like"/>
</dbReference>
<dbReference type="GO" id="GO:0006412">
    <property type="term" value="P:translation"/>
    <property type="evidence" value="ECO:0007669"/>
    <property type="project" value="InterPro"/>
</dbReference>
<dbReference type="EMBL" id="RCHS01000416">
    <property type="protein sequence ID" value="RMX58941.1"/>
    <property type="molecule type" value="Genomic_DNA"/>
</dbReference>
<dbReference type="HAMAP" id="MF_01363">
    <property type="entry name" value="Ribosomal_bL21"/>
    <property type="match status" value="1"/>
</dbReference>
<dbReference type="NCBIfam" id="TIGR00061">
    <property type="entry name" value="L21"/>
    <property type="match status" value="1"/>
</dbReference>
<dbReference type="AlphaFoldDB" id="A0A3M6UZ28"/>
<evidence type="ECO:0000256" key="2">
    <source>
        <dbReference type="ARBA" id="ARBA00022980"/>
    </source>
</evidence>
<sequence length="236" mass="25726">MAAKNVVRCANLLRSSLTRNLRKTSVAGLCVAVKNHKYQGANSNVLASNNLVKNSLTMFTKSAAAVSQFSATNPVSLLGNVDIRSLSTGSSSLTEASGEDEDEQNCPPYSSDVMKNVQDEMLKGESSGQIFAVVHLGGSQFKITVNDTIIINRIDAETGDRILGGENFTVIGTPLLARDLVKIEATVLEKTKGPKKIVFKMKRRKGYRRWKEHFQDLTVLRINSIQVQPSLLSSAQ</sequence>
<dbReference type="Proteomes" id="UP000275408">
    <property type="component" value="Unassembled WGS sequence"/>
</dbReference>
<proteinExistence type="inferred from homology"/>
<protein>
    <recommendedName>
        <fullName evidence="4">Large ribosomal subunit protein bL21m</fullName>
    </recommendedName>
</protein>
<dbReference type="GO" id="GO:0005762">
    <property type="term" value="C:mitochondrial large ribosomal subunit"/>
    <property type="evidence" value="ECO:0007669"/>
    <property type="project" value="TreeGrafter"/>
</dbReference>
<dbReference type="InterPro" id="IPR036164">
    <property type="entry name" value="bL21-like_sf"/>
</dbReference>
<dbReference type="PANTHER" id="PTHR21349:SF0">
    <property type="entry name" value="LARGE RIBOSOMAL SUBUNIT PROTEIN BL21M"/>
    <property type="match status" value="1"/>
</dbReference>
<dbReference type="InterPro" id="IPR001787">
    <property type="entry name" value="Ribosomal_bL21"/>
</dbReference>
<reference evidence="5 6" key="1">
    <citation type="journal article" date="2018" name="Sci. Rep.">
        <title>Comparative analysis of the Pocillopora damicornis genome highlights role of immune system in coral evolution.</title>
        <authorList>
            <person name="Cunning R."/>
            <person name="Bay R.A."/>
            <person name="Gillette P."/>
            <person name="Baker A.C."/>
            <person name="Traylor-Knowles N."/>
        </authorList>
    </citation>
    <scope>NUCLEOTIDE SEQUENCE [LARGE SCALE GENOMIC DNA]</scope>
    <source>
        <strain evidence="5">RSMAS</strain>
        <tissue evidence="5">Whole animal</tissue>
    </source>
</reference>
<gene>
    <name evidence="5" type="ORF">pdam_00014612</name>
</gene>
<keyword evidence="2" id="KW-0689">Ribosomal protein</keyword>